<accession>A0A0B6Z4Z0</accession>
<sequence length="198" mass="22433">MISQNPFGQFSTLENIEFFDRNMSNPLNFQSSGNHFKSEFGSGSSGISTDCPTFTQGEPSAVFSGVQNLFMTPQPFYPAAPSFDVLGRRMNVSMPTHDETFRRNWDESILQHQRGQLSRSKSLASNPFQANPITTVMSLEAELLHVDGWCPHENGDTIQHTMEKYRSQDGKYIIWKSRRCKKTGHLCKPFKTAFPLPC</sequence>
<organism evidence="1">
    <name type="scientific">Arion vulgaris</name>
    <dbReference type="NCBI Taxonomy" id="1028688"/>
    <lineage>
        <taxon>Eukaryota</taxon>
        <taxon>Metazoa</taxon>
        <taxon>Spiralia</taxon>
        <taxon>Lophotrochozoa</taxon>
        <taxon>Mollusca</taxon>
        <taxon>Gastropoda</taxon>
        <taxon>Heterobranchia</taxon>
        <taxon>Euthyneura</taxon>
        <taxon>Panpulmonata</taxon>
        <taxon>Eupulmonata</taxon>
        <taxon>Stylommatophora</taxon>
        <taxon>Helicina</taxon>
        <taxon>Arionoidea</taxon>
        <taxon>Arionidae</taxon>
        <taxon>Arion</taxon>
    </lineage>
</organism>
<name>A0A0B6Z4Z0_9EUPU</name>
<evidence type="ECO:0000313" key="1">
    <source>
        <dbReference type="EMBL" id="CEK62931.1"/>
    </source>
</evidence>
<dbReference type="AlphaFoldDB" id="A0A0B6Z4Z0"/>
<proteinExistence type="predicted"/>
<dbReference type="EMBL" id="HACG01016066">
    <property type="protein sequence ID" value="CEK62931.1"/>
    <property type="molecule type" value="Transcribed_RNA"/>
</dbReference>
<gene>
    <name evidence="1" type="primary">ORF46546</name>
</gene>
<reference evidence="1" key="1">
    <citation type="submission" date="2014-12" db="EMBL/GenBank/DDBJ databases">
        <title>Insight into the proteome of Arion vulgaris.</title>
        <authorList>
            <person name="Aradska J."/>
            <person name="Bulat T."/>
            <person name="Smidak R."/>
            <person name="Sarate P."/>
            <person name="Gangsoo J."/>
            <person name="Sialana F."/>
            <person name="Bilban M."/>
            <person name="Lubec G."/>
        </authorList>
    </citation>
    <scope>NUCLEOTIDE SEQUENCE</scope>
    <source>
        <tissue evidence="1">Skin</tissue>
    </source>
</reference>
<protein>
    <submittedName>
        <fullName evidence="1">Uncharacterized protein</fullName>
    </submittedName>
</protein>